<dbReference type="Pfam" id="PF08742">
    <property type="entry name" value="C8"/>
    <property type="match status" value="11"/>
</dbReference>
<dbReference type="InterPro" id="IPR035234">
    <property type="entry name" value="IgGFc-bd_N"/>
</dbReference>
<dbReference type="Proteomes" id="UP000261420">
    <property type="component" value="Unplaced"/>
</dbReference>
<dbReference type="Ensembl" id="ENSSDUT00000018784.1">
    <property type="protein sequence ID" value="ENSSDUP00000018450.1"/>
    <property type="gene ID" value="ENSSDUG00000013322.1"/>
</dbReference>
<feature type="domain" description="VWFD" evidence="4">
    <location>
        <begin position="2383"/>
        <end position="2537"/>
    </location>
</feature>
<dbReference type="InterPro" id="IPR003645">
    <property type="entry name" value="Fol_N"/>
</dbReference>
<organism evidence="5 6">
    <name type="scientific">Seriola dumerili</name>
    <name type="common">Greater amberjack</name>
    <name type="synonym">Caranx dumerili</name>
    <dbReference type="NCBI Taxonomy" id="41447"/>
    <lineage>
        <taxon>Eukaryota</taxon>
        <taxon>Metazoa</taxon>
        <taxon>Chordata</taxon>
        <taxon>Craniata</taxon>
        <taxon>Vertebrata</taxon>
        <taxon>Euteleostomi</taxon>
        <taxon>Actinopterygii</taxon>
        <taxon>Neopterygii</taxon>
        <taxon>Teleostei</taxon>
        <taxon>Neoteleostei</taxon>
        <taxon>Acanthomorphata</taxon>
        <taxon>Carangaria</taxon>
        <taxon>Carangiformes</taxon>
        <taxon>Carangidae</taxon>
        <taxon>Seriola</taxon>
    </lineage>
</organism>
<feature type="domain" description="VWFD" evidence="4">
    <location>
        <begin position="3895"/>
        <end position="4059"/>
    </location>
</feature>
<dbReference type="PROSITE" id="PS51233">
    <property type="entry name" value="VWFD"/>
    <property type="match status" value="11"/>
</dbReference>
<keyword evidence="2" id="KW-1015">Disulfide bond</keyword>
<keyword evidence="6" id="KW-1185">Reference proteome</keyword>
<dbReference type="Pfam" id="PF17517">
    <property type="entry name" value="IgGFc_binding"/>
    <property type="match status" value="1"/>
</dbReference>
<evidence type="ECO:0000313" key="5">
    <source>
        <dbReference type="Ensembl" id="ENSSDUP00000018450.1"/>
    </source>
</evidence>
<dbReference type="Pfam" id="PF12714">
    <property type="entry name" value="TILa"/>
    <property type="match status" value="6"/>
</dbReference>
<dbReference type="InterPro" id="IPR014853">
    <property type="entry name" value="VWF/SSPO/ZAN-like_Cys-rich_dom"/>
</dbReference>
<dbReference type="InterPro" id="IPR001007">
    <property type="entry name" value="VWF_dom"/>
</dbReference>
<accession>A0A3B4UL78</accession>
<feature type="domain" description="VWFD" evidence="4">
    <location>
        <begin position="3507"/>
        <end position="3686"/>
    </location>
</feature>
<feature type="domain" description="VWFD" evidence="4">
    <location>
        <begin position="4269"/>
        <end position="4391"/>
    </location>
</feature>
<dbReference type="InterPro" id="IPR001846">
    <property type="entry name" value="VWF_type-D"/>
</dbReference>
<dbReference type="InterPro" id="IPR002919">
    <property type="entry name" value="TIL_dom"/>
</dbReference>
<evidence type="ECO:0000313" key="6">
    <source>
        <dbReference type="Proteomes" id="UP000261420"/>
    </source>
</evidence>
<dbReference type="SMART" id="SM00216">
    <property type="entry name" value="VWD"/>
    <property type="match status" value="11"/>
</dbReference>
<feature type="domain" description="VWFD" evidence="4">
    <location>
        <begin position="3129"/>
        <end position="3297"/>
    </location>
</feature>
<feature type="domain" description="VWFD" evidence="4">
    <location>
        <begin position="402"/>
        <end position="576"/>
    </location>
</feature>
<keyword evidence="3" id="KW-0325">Glycoprotein</keyword>
<feature type="domain" description="VWFD" evidence="4">
    <location>
        <begin position="1585"/>
        <end position="1782"/>
    </location>
</feature>
<dbReference type="STRING" id="41447.ENSSDUP00000018450"/>
<dbReference type="Pfam" id="PF01826">
    <property type="entry name" value="TIL"/>
    <property type="match status" value="8"/>
</dbReference>
<dbReference type="InterPro" id="IPR050780">
    <property type="entry name" value="Mucin_vWF_Thrombospondin_sf"/>
</dbReference>
<dbReference type="CDD" id="cd19941">
    <property type="entry name" value="TIL"/>
    <property type="match status" value="9"/>
</dbReference>
<dbReference type="SUPFAM" id="SSF57567">
    <property type="entry name" value="Serine protease inhibitors"/>
    <property type="match status" value="9"/>
</dbReference>
<dbReference type="GeneTree" id="ENSGT00950000183155"/>
<dbReference type="SMART" id="SM00832">
    <property type="entry name" value="C8"/>
    <property type="match status" value="11"/>
</dbReference>
<feature type="domain" description="VWFD" evidence="4">
    <location>
        <begin position="778"/>
        <end position="945"/>
    </location>
</feature>
<sequence>TFLMMFPPHNDPAANVSHQVTIIATGAWTSVTVKVLETSFMKHIFLSAHQSKTIHLPLAVEMASARSSYLLSVMSLKPVTVLASFCTQTGCDHSLLHDVSTWGTHYYPITPHFPNQTAVSQMVITSSDHETSVDILLTGEVLFDDNMYPSGSVLKLHIGVLQSVYLQSNTSLSGSELNSEVAVGVVVGFTCYKHTPDDCLYGFAELAPVSHWSFDYIIFPLENTGMSSSSLLAMATMNSALDMTTSTGQKNISLVVGVMTVIPVVTSDKIHITSDSPLQLVYFRHDNEQSFSTLTVLPSVDDICQIVPIFDSGDMSEQQDNGAHTGDLNSAVKFSQSGNFPQLLGDAELSLPQTDTDVRHYLSKCVCQPNSKTVMCAQSRCQNGEVCKVLNGVLGCHMDGPGVCIAKGDPHYTTFDGRNFDVYGNCSYLLTSYCPTWGDLEDFSVEVQNQMKDATAVSFRRIKMVVSGYSIEMSNDWSNRVEVNGLLLQLPSVLSKGKVKLYTTGLSKYIETDFGVVVTYSSDVLTVQMPRTFSGNLCGLCGNFNANPEDDLMPEDESDILQAIRYWQTSNEYQCVDAPMNTSDCNLQDVAIYQGKNFCGKLLDTDGVFQSCHKTVDPQDFYDNCVHDLCYGNQTVLCQILSSYVTVCQEMGAIVDEWRTSNFYLSCPPNSEYRLCSSHMSDCVENPSPLAVKCKEGCFCRPGFFHSGGKCVLDSECGCIYNGVYHEIHESFYSDEHCQLHCVCTGHNTVQCTNHTCPNGTKCYIQDGYRACHASQPVKCTVFGGRHFRNYDRLSFDFNMGNCRYLLSQVLNVSLEIEHLGKAKVSSCTFTNIYCLVSLGCNFNILIFQIDGVLWGLPVQLDHVAIFHSGLLTHVVVDTGVVISYGGPNLIQVVIPASHRKICGLCGNIRAVATDDKLSLNGSLASDVSMFVSSWSLSPPGTNCSKECYLCSVCNSTRAAEFASDEICGTLLSPAGAFSGCHSSVDPKPFFQNCVNDLCMSNGNEELFCDSLKEYTFVCQGAGAEVKPWRSEKTPQGEAVDATTFGWSWRVPDQEAQCTADCGDPCPHCSADQLQEKNVASQWITLHEYIWSPQNPFYLCWEVVNYTKISTGISIFDLCSSNDTQKAICLILETYAAACKNAQIQIREWRNSTVCRKQISMSCPLNSHYETCGTACPATCEDPFISSPCSLACVETCQCNSGFVRDGDTCVPLSQCGCVHNGYSYHSNQTFWADERCTEWCVCDPHTHQTQCHLDSCGPDEYCDLQDGVTSCVLLPQETCIYTGHRVFTFDHYAYDLHGTCQYQLLGICEQKQGLDVIQVHVQTDGQLESELHVLINVDGVKRSMPYHLSSTALAFSLGLHTFIYTDMGFEFTVSTEGIVSISLSHKYANTTCGLCGNLNSDPADDLTASGTQEHLSPEYFGKAWRSGRNPWCVEGCLGGSCPKCSPERLARFSDPEACGKILEVNGPFRHCHGKVDPSSFYKHCVSDLCLHGGLQPALCHSLAEYTAVCLSHKATVYAWRSPGFCCEYLSCPSSTSYNTSSASVHLCLGWQNKTVEMPLNTWENCLCEAGLVHSGSLCVYPENCGCLHHGEYLRAGQEVSTCEQSCLCHAGGHMTCHNVSCGEDEECKLIRGVQGCHTKPKVAHCSVDGSHYTTFDGQAFEFHGSCNYTLVQTCPLKKMDVTSTVNGVYENLPFSQNNVTVHQKNGWITIRTLQSLELISDLRNHIQVKIPNIYHQTTCGLCGNYNNNPLDDLQLPNGTVISDLDIFGPSWKLSGIESSCSDTCDSSCQLCQSPVPEYTSDLYCGLLTHPRGPFSSCHHLVCPQKYYSLCMKNLCIAKGQRWALCDALWAYEAACKEAGGMANLWTNTTGCAYQCPQFSHYSQCANACSSLCPEINQAVQCPRDCEEGCQCDSEHLYDGHACVPAEQCGCASESKLLQNCTVNCTCGPPLICEQYSCPPLHRCIVLDGIMTCHKDDPCERKCDETEKCSLSNGVPVCKSHQGLCWTWGRQHYHTFDGLSYDFEGTCTYLLAASKGPACGLTPFSVSKKNDCKGSRAASSTQVVTIQAYGFIIKLSSEKDSIRVNGQLTYIPVNLLRGKIEVSYKEGRTVLKTDFGMHVVFDWNSTVLVTLGPHYQGKVYGLCGNFNGDLRDEYPVSTPGSPPIKTSVEFAESYKLFDGDHNCCTGCELDEEALLADPVSDISSYSRQCEVLMDQNGPLAHCHSHVDPYSFYENCVVDHILNTELKVALDQAIKSYSIVCEEYRDDVHCPPNSHYKTCGTACPPSCEFNATFCNKICVQGCFCSPGFIRSPEGCVRPHQCGCIGSRGKYHSLNSTFWIPDNCGQLCTCGPVAGEVRCRPAQCPRGMVCKQLHHKRVCQPEKPQNCTIVTGLHFTTFDGHHFDFRDSCAYSLVQTNSNLTGITPFSITISDASCYKRLFHSLTLTLSVYGLEVMGHVNVYRTPSSVVIHTDVGLQLIVYNSGTLMVILPSSYGSSVSGLCGNANGDPHDDQMMSNEELAKNTLELAHSWRTRGAETCRSNCSSGQKRCHIEAQRLFEGSDFCGVLLNELGPFADCASVLDPKPYFHSCVVDSCSFDGHYSALCNSIASYAAACQAAQLPVRQWRSDTFCMPCPKNSHYKLCGTRCPVVCAGLSSPANCSGGCEEGCQCDTGYVLSDGQCVLVSDCGCMHEGQYHPAGHFNSEKSCQKCNCKRGEVTCSPMESCSVKDGLVLQYGVCQVFAGFGYITFDGVILPHHGACTYVVSALSSKAIHDYSLVLSFKKDSNGIFIISRLVFHLLSLEVSVNGEERSVPFDNGELEAYQVGDRLIIITPSGVGIDLSSTQYLRLTVPQVYDATALGLCGNFNGDKYDDLKLRNGHLTESFAELLHSWAVVTPGQHCTDICGKECDDCSLSSHESMLCDVLLDSSIEFNHCWNSGIERDIYRVMCIRAVCAGAGHIAACLALEAYSAACQAKGIPVGSWRENTPCSLQCPDQSRPRECVDSSSNSCPALLQPGSSATGCSEGCQCSYGNVFDGNECVPYSQCGCVLNDIYIKMDERLYTDGCAKICWCHTLGGVICEEAVCNPGQQCALRNGSWVSLSCSSITCSASEVCEMKGGYPSCVPKPVESKPGTCWAMGDPHYRTFDGRHYNFMGTCTYVIAKNCGKDDLPAFEILAQNENRGSLRVSYVALVTVKVYGITITVVRSETGRVRVRLSVCKGFGHSVVIETDFGLTVRYDWEHYLVVTLSSSYAGKTCGLCGNFNGNPNDDFTTPSGTQADGAVAFGSSWKVPGLVKDALCRDDCVGGCERCEHSLMKMWEGDLFCGLITRIVNGPFSKCHAIIDPQAYLENCKYDICMGGGLRHFLCNALEAYTEACQLAGIQVQDWRKMAKCLECPANSHYEHCGNACPATCSDPDAPSKCKRPCVMTCTCNAGFVWSGGQCVPAAQCGCTYEGRYIPAGESFWADQGCQKWCKCIAGSRLVECQNKGCGAGQQCKVVDGIRKCQALSYSTCQATGDPHYMTFDKTRFDFQGTCVYQLVSLCSNNPELVPFEVLVQNDHRGSKVVSYTKLVEVKVYSLSIVITRTHKGLIMVNNELVNLPVTLAGGQVSVYKSGWYALLTTNFGLEVSFNWENAVFVTLPSNYMGAVCGLCGNYNGKGQDDLIPKNGDKAVSPAAFGASWRVAEIPGCVEGCKGACPDCDITQKVQYEKGDFCGILRDPNGPFRGCHAKVDPAGYFKDCVYDVCLYKGRKDVLCQAITSYTSACQAAGAKVYSWRTSQLCAVKCPVNSHYEVCATGCPATCKSLAPPSGCKAQCKEGCSCDDGYILSGDVCVPFSQCGCLYNGRYYHIGQVFYPNGQCQEECKCTQDGEVECQKFSCGPNEKCKVENGVQKCHPVGKGVCHASGDPHYRSFDGRLFDFQGTCTYTLSKSCGLEGTHLVAFSVEVENVQWNQMVNNKVVSVTKLVNGVFNYLPVNLDNGAVLVYQEGQHYVIATNFGLLVTYDLIYHVTVTVPGNYRGKVCGLCGNFNGNQKDDFQTPKRQLTNNVNVFGTSWKVTIPGVVCKNGCEGNYCPKCEPARKAVFSKSTYCGVVTAPKGPFAVCHSKLDPEPYFEDCVFDVCASNGDGKVLCNSIAAYAFNCHMAGVDVKNWRTASFCPMKCPANSHYEVCADTCSASCPGLTEIVQCSTSCTEGCECDDGYLLSGGTCMPVRDCGCSYGGQYYRKGDVFYPESECVAQCICGENGAVSCQKAKCRTGEICKLVKGVKGCHPEGQGKCVASGDPHYISFDGRRFDFQGTCVYVLAKVCNDDNGQLTPFTVTQGNEKYGNGKVAVTKSVTVAVYGFVIYIQQGMPWKVIVSATTLSNFVFAFARLLISEEKCVTVIHLPFSPSRWMMNF</sequence>
<dbReference type="GO" id="GO:0005615">
    <property type="term" value="C:extracellular space"/>
    <property type="evidence" value="ECO:0007669"/>
    <property type="project" value="TreeGrafter"/>
</dbReference>
<protein>
    <recommendedName>
        <fullName evidence="4">VWFD domain-containing protein</fullName>
    </recommendedName>
</protein>
<dbReference type="PANTHER" id="PTHR11339">
    <property type="entry name" value="EXTRACELLULAR MATRIX GLYCOPROTEIN RELATED"/>
    <property type="match status" value="1"/>
</dbReference>
<dbReference type="InterPro" id="IPR025615">
    <property type="entry name" value="TILa_dom"/>
</dbReference>
<evidence type="ECO:0000256" key="2">
    <source>
        <dbReference type="ARBA" id="ARBA00023157"/>
    </source>
</evidence>
<feature type="domain" description="VWFD" evidence="4">
    <location>
        <begin position="1276"/>
        <end position="1434"/>
    </location>
</feature>
<feature type="domain" description="VWFD" evidence="4">
    <location>
        <begin position="2733"/>
        <end position="2898"/>
    </location>
</feature>
<dbReference type="InterPro" id="IPR036084">
    <property type="entry name" value="Ser_inhib-like_sf"/>
</dbReference>
<reference evidence="5" key="1">
    <citation type="submission" date="2025-08" db="UniProtKB">
        <authorList>
            <consortium name="Ensembl"/>
        </authorList>
    </citation>
    <scope>IDENTIFICATION</scope>
</reference>
<dbReference type="SMART" id="SM00274">
    <property type="entry name" value="FOLN"/>
    <property type="match status" value="3"/>
</dbReference>
<evidence type="ECO:0000256" key="3">
    <source>
        <dbReference type="ARBA" id="ARBA00023180"/>
    </source>
</evidence>
<keyword evidence="1" id="KW-0677">Repeat</keyword>
<dbReference type="Gene3D" id="2.10.25.10">
    <property type="entry name" value="Laminin"/>
    <property type="match status" value="8"/>
</dbReference>
<evidence type="ECO:0000256" key="1">
    <source>
        <dbReference type="ARBA" id="ARBA00022737"/>
    </source>
</evidence>
<name>A0A3B4UL78_SERDU</name>
<dbReference type="SMART" id="SM00215">
    <property type="entry name" value="VWC_out"/>
    <property type="match status" value="7"/>
</dbReference>
<dbReference type="GO" id="GO:0031012">
    <property type="term" value="C:extracellular matrix"/>
    <property type="evidence" value="ECO:0007669"/>
    <property type="project" value="TreeGrafter"/>
</dbReference>
<proteinExistence type="predicted"/>
<reference evidence="5" key="2">
    <citation type="submission" date="2025-09" db="UniProtKB">
        <authorList>
            <consortium name="Ensembl"/>
        </authorList>
    </citation>
    <scope>IDENTIFICATION</scope>
</reference>
<dbReference type="PANTHER" id="PTHR11339:SF373">
    <property type="entry name" value="VWFD DOMAIN-CONTAINING PROTEIN"/>
    <property type="match status" value="1"/>
</dbReference>
<feature type="domain" description="VWFD" evidence="4">
    <location>
        <begin position="2003"/>
        <end position="2185"/>
    </location>
</feature>
<dbReference type="FunFam" id="2.10.25.10:FF:000055">
    <property type="entry name" value="alpha-tectorin isoform X1"/>
    <property type="match status" value="5"/>
</dbReference>
<dbReference type="Pfam" id="PF00094">
    <property type="entry name" value="VWD"/>
    <property type="match status" value="13"/>
</dbReference>
<evidence type="ECO:0000259" key="4">
    <source>
        <dbReference type="PROSITE" id="PS51233"/>
    </source>
</evidence>
<dbReference type="SMART" id="SM00214">
    <property type="entry name" value="VWC"/>
    <property type="match status" value="5"/>
</dbReference>